<dbReference type="InterPro" id="IPR008393">
    <property type="entry name" value="Adenovirus_late_L2_mu_core"/>
</dbReference>
<dbReference type="RefSeq" id="YP_009310435.1">
    <property type="nucleotide sequence ID" value="NC_031503.1"/>
</dbReference>
<dbReference type="KEGG" id="vg:29997552"/>
<gene>
    <name evidence="7" type="primary">pX</name>
</gene>
<dbReference type="EMBL" id="KX121164">
    <property type="protein sequence ID" value="AOW42081.1"/>
    <property type="molecule type" value="Genomic_DNA"/>
</dbReference>
<dbReference type="GO" id="GO:0003677">
    <property type="term" value="F:DNA binding"/>
    <property type="evidence" value="ECO:0007669"/>
    <property type="project" value="UniProtKB-KW"/>
</dbReference>
<feature type="compositionally biased region" description="Basic residues" evidence="5">
    <location>
        <begin position="10"/>
        <end position="33"/>
    </location>
</feature>
<evidence type="ECO:0000256" key="3">
    <source>
        <dbReference type="ARBA" id="ARBA00022921"/>
    </source>
</evidence>
<evidence type="ECO:0000313" key="8">
    <source>
        <dbReference type="Proteomes" id="UP000201673"/>
    </source>
</evidence>
<evidence type="ECO:0000256" key="1">
    <source>
        <dbReference type="ARBA" id="ARBA00004328"/>
    </source>
</evidence>
<keyword evidence="4" id="KW-0238">DNA-binding</keyword>
<keyword evidence="3" id="KW-0426">Late protein</keyword>
<reference evidence="7 8" key="1">
    <citation type="journal article" date="2016" name="Virus Res.">
        <title>Identification of a novel aviadenovirus, designated pigeon adenovirus 2 in domestic pigeons (Columba livia).</title>
        <authorList>
            <person name="Teske L."/>
            <person name="Rubbenstroth D."/>
            <person name="Meixner M."/>
            <person name="Liere K."/>
            <person name="Bartels H."/>
            <person name="Rautenschlein S."/>
        </authorList>
    </citation>
    <scope>NUCLEOTIDE SEQUENCE [LARGE SCALE GENOMIC DNA]</scope>
    <source>
        <strain evidence="7">YPDS-Y-V1.A19.11-2013</strain>
    </source>
</reference>
<dbReference type="GO" id="GO:0019013">
    <property type="term" value="C:viral nucleocapsid"/>
    <property type="evidence" value="ECO:0007669"/>
    <property type="project" value="InterPro"/>
</dbReference>
<accession>A0A1D8QMB0</accession>
<feature type="region of interest" description="Disordered" evidence="5">
    <location>
        <begin position="102"/>
        <end position="131"/>
    </location>
</feature>
<name>A0A1D8QMB0_9ADEN</name>
<feature type="transmembrane region" description="Helical" evidence="6">
    <location>
        <begin position="138"/>
        <end position="166"/>
    </location>
</feature>
<evidence type="ECO:0000256" key="5">
    <source>
        <dbReference type="SAM" id="MobiDB-lite"/>
    </source>
</evidence>
<dbReference type="OrthoDB" id="41719at10239"/>
<keyword evidence="6" id="KW-0472">Membrane</keyword>
<evidence type="ECO:0000313" key="7">
    <source>
        <dbReference type="EMBL" id="AOW42081.1"/>
    </source>
</evidence>
<dbReference type="Proteomes" id="UP000201673">
    <property type="component" value="Segment"/>
</dbReference>
<feature type="region of interest" description="Disordered" evidence="5">
    <location>
        <begin position="1"/>
        <end position="47"/>
    </location>
</feature>
<organism evidence="7 8">
    <name type="scientific">Pigeon adenovirus 2</name>
    <dbReference type="NCBI Taxonomy" id="1907767"/>
    <lineage>
        <taxon>Viruses</taxon>
        <taxon>Varidnaviria</taxon>
        <taxon>Bamfordvirae</taxon>
        <taxon>Preplasmiviricota</taxon>
        <taxon>Polisuviricotina</taxon>
        <taxon>Pharingeaviricetes</taxon>
        <taxon>Rowavirales</taxon>
        <taxon>Adenoviridae</taxon>
        <taxon>Aviadenovirus</taxon>
        <taxon>Aviadenovirus columbidae</taxon>
        <taxon>Pigeon aviadenovirus B</taxon>
    </lineage>
</organism>
<comment type="subcellular location">
    <subcellularLocation>
        <location evidence="1">Virion</location>
    </subcellularLocation>
</comment>
<feature type="compositionally biased region" description="Basic residues" evidence="5">
    <location>
        <begin position="113"/>
        <end position="131"/>
    </location>
</feature>
<evidence type="ECO:0000256" key="6">
    <source>
        <dbReference type="SAM" id="Phobius"/>
    </source>
</evidence>
<keyword evidence="2" id="KW-0946">Virion</keyword>
<protein>
    <submittedName>
        <fullName evidence="7">Core protein pX</fullName>
    </submittedName>
</protein>
<keyword evidence="6" id="KW-1133">Transmembrane helix</keyword>
<sequence>MPAVILSGGRTRRKSSSRVRIPKLPARSRRRRAPVTIPQPASATASERAALQSLAQRLQRGNFSAWKNAAVGNGPSPAATEAARAAALTGAPATATDLVTGTTATAMPLGGSGRRRTSRRKSSATRSRMRSKALKGGFLPALIPIIAAAIGAIPGIAGTAVGIASLQEQKRQFNRMYGKTNN</sequence>
<keyword evidence="6" id="KW-0812">Transmembrane</keyword>
<keyword evidence="8" id="KW-1185">Reference proteome</keyword>
<dbReference type="Pfam" id="PF05829">
    <property type="entry name" value="Adeno_PX"/>
    <property type="match status" value="1"/>
</dbReference>
<evidence type="ECO:0000256" key="4">
    <source>
        <dbReference type="ARBA" id="ARBA00023125"/>
    </source>
</evidence>
<dbReference type="GeneID" id="29997552"/>
<evidence type="ECO:0000256" key="2">
    <source>
        <dbReference type="ARBA" id="ARBA00022844"/>
    </source>
</evidence>
<proteinExistence type="predicted"/>